<dbReference type="InterPro" id="IPR036427">
    <property type="entry name" value="Bromodomain-like_sf"/>
</dbReference>
<accession>W6MJZ6</accession>
<dbReference type="PANTHER" id="PTHR15398">
    <property type="entry name" value="BROMODOMAIN-CONTAINING PROTEIN 8"/>
    <property type="match status" value="1"/>
</dbReference>
<name>W6MJZ6_9ASCO</name>
<dbReference type="HOGENOM" id="CLU_642604_0_0_1"/>
<keyword evidence="1 2" id="KW-0103">Bromodomain</keyword>
<feature type="compositionally biased region" description="Basic and acidic residues" evidence="3">
    <location>
        <begin position="288"/>
        <end position="306"/>
    </location>
</feature>
<gene>
    <name evidence="5" type="ORF">KUCA_T00000849001</name>
</gene>
<dbReference type="PRINTS" id="PR00503">
    <property type="entry name" value="BROMODOMAIN"/>
</dbReference>
<evidence type="ECO:0000313" key="5">
    <source>
        <dbReference type="EMBL" id="CDK24882.1"/>
    </source>
</evidence>
<feature type="compositionally biased region" description="Basic and acidic residues" evidence="3">
    <location>
        <begin position="201"/>
        <end position="237"/>
    </location>
</feature>
<feature type="compositionally biased region" description="Basic and acidic residues" evidence="3">
    <location>
        <begin position="249"/>
        <end position="259"/>
    </location>
</feature>
<evidence type="ECO:0000256" key="2">
    <source>
        <dbReference type="PROSITE-ProRule" id="PRU00035"/>
    </source>
</evidence>
<dbReference type="GO" id="GO:0006325">
    <property type="term" value="P:chromatin organization"/>
    <property type="evidence" value="ECO:0007669"/>
    <property type="project" value="UniProtKB-ARBA"/>
</dbReference>
<dbReference type="Pfam" id="PF00439">
    <property type="entry name" value="Bromodomain"/>
    <property type="match status" value="1"/>
</dbReference>
<dbReference type="InterPro" id="IPR001487">
    <property type="entry name" value="Bromodomain"/>
</dbReference>
<dbReference type="GO" id="GO:0035267">
    <property type="term" value="C:NuA4 histone acetyltransferase complex"/>
    <property type="evidence" value="ECO:0007669"/>
    <property type="project" value="TreeGrafter"/>
</dbReference>
<dbReference type="AlphaFoldDB" id="W6MJZ6"/>
<feature type="compositionally biased region" description="Low complexity" evidence="3">
    <location>
        <begin position="260"/>
        <end position="271"/>
    </location>
</feature>
<organism evidence="5 6">
    <name type="scientific">Kuraishia capsulata CBS 1993</name>
    <dbReference type="NCBI Taxonomy" id="1382522"/>
    <lineage>
        <taxon>Eukaryota</taxon>
        <taxon>Fungi</taxon>
        <taxon>Dikarya</taxon>
        <taxon>Ascomycota</taxon>
        <taxon>Saccharomycotina</taxon>
        <taxon>Pichiomycetes</taxon>
        <taxon>Pichiales</taxon>
        <taxon>Pichiaceae</taxon>
        <taxon>Kuraishia</taxon>
    </lineage>
</organism>
<evidence type="ECO:0000256" key="1">
    <source>
        <dbReference type="ARBA" id="ARBA00023117"/>
    </source>
</evidence>
<dbReference type="PANTHER" id="PTHR15398:SF4">
    <property type="entry name" value="BROMODOMAIN-CONTAINING PROTEIN 8 ISOFORM X1"/>
    <property type="match status" value="1"/>
</dbReference>
<dbReference type="OrthoDB" id="21449at2759"/>
<evidence type="ECO:0000256" key="3">
    <source>
        <dbReference type="SAM" id="MobiDB-lite"/>
    </source>
</evidence>
<dbReference type="EMBL" id="HG793125">
    <property type="protein sequence ID" value="CDK24882.1"/>
    <property type="molecule type" value="Genomic_DNA"/>
</dbReference>
<feature type="domain" description="Bromo" evidence="4">
    <location>
        <begin position="336"/>
        <end position="406"/>
    </location>
</feature>
<dbReference type="SMART" id="SM00297">
    <property type="entry name" value="BROMO"/>
    <property type="match status" value="1"/>
</dbReference>
<protein>
    <recommendedName>
        <fullName evidence="4">Bromo domain-containing protein</fullName>
    </recommendedName>
</protein>
<dbReference type="Gene3D" id="1.20.920.10">
    <property type="entry name" value="Bromodomain-like"/>
    <property type="match status" value="1"/>
</dbReference>
<dbReference type="Proteomes" id="UP000019384">
    <property type="component" value="Unassembled WGS sequence"/>
</dbReference>
<proteinExistence type="predicted"/>
<evidence type="ECO:0000259" key="4">
    <source>
        <dbReference type="PROSITE" id="PS50014"/>
    </source>
</evidence>
<dbReference type="GeneID" id="34518285"/>
<feature type="compositionally biased region" description="Acidic residues" evidence="3">
    <location>
        <begin position="273"/>
        <end position="287"/>
    </location>
</feature>
<dbReference type="PROSITE" id="PS50014">
    <property type="entry name" value="BROMODOMAIN_2"/>
    <property type="match status" value="1"/>
</dbReference>
<dbReference type="SUPFAM" id="SSF47370">
    <property type="entry name" value="Bromodomain"/>
    <property type="match status" value="1"/>
</dbReference>
<sequence length="427" mass="48326">MSGQQSKTAAAQAAAAAYAKVTMLQKIVTLQHIHSLFLASNSGAVGTKPDYVSFNILHLQALINNNPLINPEFDLLNISTSHSITKSKKPAGAKPTLSPVQIVQVIADCLSLDPIMPEDPVISQVPKTTIFKLSTRIQIAMVKDRLIKILNSYKNSALHEISSLEKVFKKRKDEMEMIEQGKVNDDLLIKEFNKTQPNTTDKFENKEKAEAKIDSEPIEEITVKDEVAKTSEKKNIQEEEEKEETTQDTADRAGEEDKSASAVEEAPSASPMDVDEKESEPEEDHEDESNRGIKRSRDDNEQSEVSKRRHRSETPTAPPTNKKFQTIATQLITQISSNRFASMFLQPVSESDEPEYYVLIKNPQDLKKIQKDVKRGEINTFQELEYRLQVMFTNAVMYNKFHSETYNWTIEMMEETANLIKLFKDSL</sequence>
<dbReference type="RefSeq" id="XP_022456897.1">
    <property type="nucleotide sequence ID" value="XM_022605427.1"/>
</dbReference>
<reference evidence="5" key="2">
    <citation type="submission" date="2014-02" db="EMBL/GenBank/DDBJ databases">
        <title>Complete DNA sequence of /Kuraishia capsulata/ illustrates novel genomic features among budding yeasts (/Saccharomycotina/).</title>
        <authorList>
            <person name="Morales L."/>
            <person name="Noel B."/>
            <person name="Porcel B."/>
            <person name="Marcet-Houben M."/>
            <person name="Hullo M-F."/>
            <person name="Sacerdot C."/>
            <person name="Tekaia F."/>
            <person name="Leh-Louis V."/>
            <person name="Despons L."/>
            <person name="Khanna V."/>
            <person name="Aury J-M."/>
            <person name="Barbe V."/>
            <person name="Couloux A."/>
            <person name="Labadie K."/>
            <person name="Pelletier E."/>
            <person name="Souciet J-L."/>
            <person name="Boekhout T."/>
            <person name="Gabaldon T."/>
            <person name="Wincker P."/>
            <person name="Dujon B."/>
        </authorList>
    </citation>
    <scope>NUCLEOTIDE SEQUENCE</scope>
    <source>
        <strain evidence="5">CBS 1993</strain>
    </source>
</reference>
<feature type="region of interest" description="Disordered" evidence="3">
    <location>
        <begin position="197"/>
        <end position="325"/>
    </location>
</feature>
<dbReference type="STRING" id="1382522.W6MJZ6"/>
<evidence type="ECO:0000313" key="6">
    <source>
        <dbReference type="Proteomes" id="UP000019384"/>
    </source>
</evidence>
<keyword evidence="6" id="KW-1185">Reference proteome</keyword>
<reference evidence="5" key="1">
    <citation type="submission" date="2013-12" db="EMBL/GenBank/DDBJ databases">
        <authorList>
            <person name="Genoscope - CEA"/>
        </authorList>
    </citation>
    <scope>NUCLEOTIDE SEQUENCE</scope>
    <source>
        <strain evidence="5">CBS 1993</strain>
    </source>
</reference>